<gene>
    <name evidence="5" type="ORF">GCM10011366_11550</name>
</gene>
<protein>
    <recommendedName>
        <fullName evidence="4">HTH luxR-type domain-containing protein</fullName>
    </recommendedName>
</protein>
<evidence type="ECO:0000256" key="1">
    <source>
        <dbReference type="ARBA" id="ARBA00023015"/>
    </source>
</evidence>
<dbReference type="GO" id="GO:0006355">
    <property type="term" value="P:regulation of DNA-templated transcription"/>
    <property type="evidence" value="ECO:0007669"/>
    <property type="project" value="InterPro"/>
</dbReference>
<dbReference type="EMBL" id="BMEM01000001">
    <property type="protein sequence ID" value="GGF45509.1"/>
    <property type="molecule type" value="Genomic_DNA"/>
</dbReference>
<dbReference type="AlphaFoldDB" id="A0A917BH85"/>
<dbReference type="CDD" id="cd06170">
    <property type="entry name" value="LuxR_C_like"/>
    <property type="match status" value="1"/>
</dbReference>
<evidence type="ECO:0000256" key="2">
    <source>
        <dbReference type="ARBA" id="ARBA00023125"/>
    </source>
</evidence>
<dbReference type="PROSITE" id="PS50043">
    <property type="entry name" value="HTH_LUXR_2"/>
    <property type="match status" value="1"/>
</dbReference>
<keyword evidence="1" id="KW-0805">Transcription regulation</keyword>
<dbReference type="InterPro" id="IPR036388">
    <property type="entry name" value="WH-like_DNA-bd_sf"/>
</dbReference>
<dbReference type="InterPro" id="IPR000792">
    <property type="entry name" value="Tscrpt_reg_LuxR_C"/>
</dbReference>
<proteinExistence type="predicted"/>
<dbReference type="SUPFAM" id="SSF46894">
    <property type="entry name" value="C-terminal effector domain of the bipartite response regulators"/>
    <property type="match status" value="1"/>
</dbReference>
<evidence type="ECO:0000256" key="3">
    <source>
        <dbReference type="ARBA" id="ARBA00023163"/>
    </source>
</evidence>
<dbReference type="GO" id="GO:0003677">
    <property type="term" value="F:DNA binding"/>
    <property type="evidence" value="ECO:0007669"/>
    <property type="project" value="UniProtKB-KW"/>
</dbReference>
<evidence type="ECO:0000313" key="6">
    <source>
        <dbReference type="Proteomes" id="UP000605670"/>
    </source>
</evidence>
<dbReference type="SMART" id="SM00421">
    <property type="entry name" value="HTH_LUXR"/>
    <property type="match status" value="1"/>
</dbReference>
<keyword evidence="3" id="KW-0804">Transcription</keyword>
<evidence type="ECO:0000313" key="5">
    <source>
        <dbReference type="EMBL" id="GGF45509.1"/>
    </source>
</evidence>
<dbReference type="Pfam" id="PF00196">
    <property type="entry name" value="GerE"/>
    <property type="match status" value="1"/>
</dbReference>
<organism evidence="5 6">
    <name type="scientific">Ornithinimicrobium tianjinense</name>
    <dbReference type="NCBI Taxonomy" id="1195761"/>
    <lineage>
        <taxon>Bacteria</taxon>
        <taxon>Bacillati</taxon>
        <taxon>Actinomycetota</taxon>
        <taxon>Actinomycetes</taxon>
        <taxon>Micrococcales</taxon>
        <taxon>Ornithinimicrobiaceae</taxon>
        <taxon>Ornithinimicrobium</taxon>
    </lineage>
</organism>
<dbReference type="Gene3D" id="1.10.10.10">
    <property type="entry name" value="Winged helix-like DNA-binding domain superfamily/Winged helix DNA-binding domain"/>
    <property type="match status" value="1"/>
</dbReference>
<reference evidence="5" key="1">
    <citation type="journal article" date="2014" name="Int. J. Syst. Evol. Microbiol.">
        <title>Complete genome sequence of Corynebacterium casei LMG S-19264T (=DSM 44701T), isolated from a smear-ripened cheese.</title>
        <authorList>
            <consortium name="US DOE Joint Genome Institute (JGI-PGF)"/>
            <person name="Walter F."/>
            <person name="Albersmeier A."/>
            <person name="Kalinowski J."/>
            <person name="Ruckert C."/>
        </authorList>
    </citation>
    <scope>NUCLEOTIDE SEQUENCE</scope>
    <source>
        <strain evidence="5">CGMCC 1.12160</strain>
    </source>
</reference>
<comment type="caution">
    <text evidence="5">The sequence shown here is derived from an EMBL/GenBank/DDBJ whole genome shotgun (WGS) entry which is preliminary data.</text>
</comment>
<dbReference type="Proteomes" id="UP000605670">
    <property type="component" value="Unassembled WGS sequence"/>
</dbReference>
<keyword evidence="6" id="KW-1185">Reference proteome</keyword>
<evidence type="ECO:0000259" key="4">
    <source>
        <dbReference type="PROSITE" id="PS50043"/>
    </source>
</evidence>
<keyword evidence="2" id="KW-0238">DNA-binding</keyword>
<name>A0A917BH85_9MICO</name>
<accession>A0A917BH85</accession>
<feature type="domain" description="HTH luxR-type" evidence="4">
    <location>
        <begin position="178"/>
        <end position="243"/>
    </location>
</feature>
<dbReference type="PANTHER" id="PTHR44688:SF16">
    <property type="entry name" value="DNA-BINDING TRANSCRIPTIONAL ACTIVATOR DEVR_DOSR"/>
    <property type="match status" value="1"/>
</dbReference>
<dbReference type="PRINTS" id="PR00038">
    <property type="entry name" value="HTHLUXR"/>
</dbReference>
<reference evidence="5" key="2">
    <citation type="submission" date="2020-09" db="EMBL/GenBank/DDBJ databases">
        <authorList>
            <person name="Sun Q."/>
            <person name="Zhou Y."/>
        </authorList>
    </citation>
    <scope>NUCLEOTIDE SEQUENCE</scope>
    <source>
        <strain evidence="5">CGMCC 1.12160</strain>
    </source>
</reference>
<dbReference type="InterPro" id="IPR016032">
    <property type="entry name" value="Sig_transdc_resp-reg_C-effctor"/>
</dbReference>
<sequence>MASEGHAYNVALEVLRRVASGQGTSISRMGGAVDAVCTTVQGTLGMLVTGHDGGWDVRVLESSVGQGTPTPERPVLRVLAARDPLLWPVLQGDDTVTTLGRAVGPGWSSSLRAEEIRRVWGVNQIASVPVRVGPEFVTVFVGRLGEDFSPDELDLLRGVQPVLVYLFAILDPAALPEPAARLVHLTEREATVLDLLAQGHTAARIGHLAQISPRTVHHHLANIYAKLAVGDRLSAVNRGRQLGLIPVGQDAPT</sequence>
<dbReference type="PANTHER" id="PTHR44688">
    <property type="entry name" value="DNA-BINDING TRANSCRIPTIONAL ACTIVATOR DEVR_DOSR"/>
    <property type="match status" value="1"/>
</dbReference>